<accession>A0AA86R4W0</accession>
<name>A0AA86R4W0_9EUKA</name>
<dbReference type="Proteomes" id="UP001642409">
    <property type="component" value="Unassembled WGS sequence"/>
</dbReference>
<proteinExistence type="predicted"/>
<sequence>MQPFLSNPFQLQNCLIKYTANKTFITDMNGEIKDSFGINYTNGNPFGDPFDHLYYNDTLVVHFNKILSLQGELYAMIRDTLYKVDFNNFTSISCIPENRSKSPTKICLFNNNIIVTNERTFYKLQNNAFEEIQFFYNNRELTPDFTILYDFNEHATMAIRQNGIFMILEIGEQQCKLLFSGSRLIQLFANSGLQVFLIDDAGSKLIIDYTQEQLELSYCFENFDQKIVYNNYVTEYSTETMNIILSDYEGFSKRRNIIYERMQAKLPSKVTLESVKHKFYQEITPNEYIFQNSYQLKDQLIFYKGEHAYITDLNRKVLQRIPLVFIQSQNSTQRFRGRFSIERYNCYHKLWYCNNTVYALLNDVLFSVDLFKFKELQKIPGEYSSGYVRICIYNNQILTTNEKQFFLYDPKINKFREKKFFIENKQIVSRDVGLYSYGNNAIARIYDDNKQYIALLKEGECEILHIGTHVQNLTPAQGIWPFDLGYQTCGIVDLSSTPVQIRYCSSQLNRIQFIFSNNNIDYPQDVMQNFVDETYFERRDQIYQQQRSSLKFSQLDQVNKFGRIDNKTIVQSFVDIFSISHETFDDLIQLQSQQYIPKQIKNITESFNFGEARRVRQFGNPNDFVFGEPRPFEARGGFGVPRPQFQAMGFGERGFRPPRPANLDAQFQLFEDNQPRFGFPQ</sequence>
<dbReference type="AlphaFoldDB" id="A0AA86R4W0"/>
<dbReference type="EMBL" id="CAXDID020000007">
    <property type="protein sequence ID" value="CAL5976924.1"/>
    <property type="molecule type" value="Genomic_DNA"/>
</dbReference>
<evidence type="ECO:0000313" key="1">
    <source>
        <dbReference type="EMBL" id="CAI9962330.1"/>
    </source>
</evidence>
<gene>
    <name evidence="2" type="ORF">HINF_LOCUS4059</name>
    <name evidence="1" type="ORF">HINF_LOCUS49975</name>
</gene>
<reference evidence="1" key="1">
    <citation type="submission" date="2023-06" db="EMBL/GenBank/DDBJ databases">
        <authorList>
            <person name="Kurt Z."/>
        </authorList>
    </citation>
    <scope>NUCLEOTIDE SEQUENCE</scope>
</reference>
<organism evidence="1">
    <name type="scientific">Hexamita inflata</name>
    <dbReference type="NCBI Taxonomy" id="28002"/>
    <lineage>
        <taxon>Eukaryota</taxon>
        <taxon>Metamonada</taxon>
        <taxon>Diplomonadida</taxon>
        <taxon>Hexamitidae</taxon>
        <taxon>Hexamitinae</taxon>
        <taxon>Hexamita</taxon>
    </lineage>
</organism>
<evidence type="ECO:0000313" key="2">
    <source>
        <dbReference type="EMBL" id="CAL5976924.1"/>
    </source>
</evidence>
<comment type="caution">
    <text evidence="1">The sequence shown here is derived from an EMBL/GenBank/DDBJ whole genome shotgun (WGS) entry which is preliminary data.</text>
</comment>
<keyword evidence="3" id="KW-1185">Reference proteome</keyword>
<evidence type="ECO:0000313" key="3">
    <source>
        <dbReference type="Proteomes" id="UP001642409"/>
    </source>
</evidence>
<reference evidence="2 3" key="2">
    <citation type="submission" date="2024-07" db="EMBL/GenBank/DDBJ databases">
        <authorList>
            <person name="Akdeniz Z."/>
        </authorList>
    </citation>
    <scope>NUCLEOTIDE SEQUENCE [LARGE SCALE GENOMIC DNA]</scope>
</reference>
<dbReference type="EMBL" id="CATOUU010000952">
    <property type="protein sequence ID" value="CAI9962330.1"/>
    <property type="molecule type" value="Genomic_DNA"/>
</dbReference>
<protein>
    <submittedName>
        <fullName evidence="1">Uncharacterized protein</fullName>
    </submittedName>
</protein>